<gene>
    <name evidence="1" type="ORF">O3M35_002720</name>
</gene>
<proteinExistence type="predicted"/>
<dbReference type="AlphaFoldDB" id="A0AAW1CMJ0"/>
<protein>
    <submittedName>
        <fullName evidence="1">Uncharacterized protein</fullName>
    </submittedName>
</protein>
<keyword evidence="2" id="KW-1185">Reference proteome</keyword>
<accession>A0AAW1CMJ0</accession>
<evidence type="ECO:0000313" key="2">
    <source>
        <dbReference type="Proteomes" id="UP001461498"/>
    </source>
</evidence>
<evidence type="ECO:0000313" key="1">
    <source>
        <dbReference type="EMBL" id="KAK9499726.1"/>
    </source>
</evidence>
<dbReference type="Proteomes" id="UP001461498">
    <property type="component" value="Unassembled WGS sequence"/>
</dbReference>
<comment type="caution">
    <text evidence="1">The sequence shown here is derived from an EMBL/GenBank/DDBJ whole genome shotgun (WGS) entry which is preliminary data.</text>
</comment>
<reference evidence="1 2" key="1">
    <citation type="submission" date="2022-12" db="EMBL/GenBank/DDBJ databases">
        <title>Chromosome-level genome assembly of true bugs.</title>
        <authorList>
            <person name="Ma L."/>
            <person name="Li H."/>
        </authorList>
    </citation>
    <scope>NUCLEOTIDE SEQUENCE [LARGE SCALE GENOMIC DNA]</scope>
    <source>
        <strain evidence="1">Lab_2022b</strain>
    </source>
</reference>
<name>A0AAW1CMJ0_9HEMI</name>
<sequence length="77" mass="9250">MEHLREEARKQISIYTLTNRAPAKGRQVDMRMTMMHMEPGRTTPDLRLQVTHNNNLLLIPQYVVRLYETQRPRMRCI</sequence>
<organism evidence="1 2">
    <name type="scientific">Rhynocoris fuscipes</name>
    <dbReference type="NCBI Taxonomy" id="488301"/>
    <lineage>
        <taxon>Eukaryota</taxon>
        <taxon>Metazoa</taxon>
        <taxon>Ecdysozoa</taxon>
        <taxon>Arthropoda</taxon>
        <taxon>Hexapoda</taxon>
        <taxon>Insecta</taxon>
        <taxon>Pterygota</taxon>
        <taxon>Neoptera</taxon>
        <taxon>Paraneoptera</taxon>
        <taxon>Hemiptera</taxon>
        <taxon>Heteroptera</taxon>
        <taxon>Panheteroptera</taxon>
        <taxon>Cimicomorpha</taxon>
        <taxon>Reduviidae</taxon>
        <taxon>Harpactorinae</taxon>
        <taxon>Harpactorini</taxon>
        <taxon>Rhynocoris</taxon>
    </lineage>
</organism>
<dbReference type="EMBL" id="JAPXFL010000011">
    <property type="protein sequence ID" value="KAK9499726.1"/>
    <property type="molecule type" value="Genomic_DNA"/>
</dbReference>